<evidence type="ECO:0000313" key="1">
    <source>
        <dbReference type="EMBL" id="CAE7597170.1"/>
    </source>
</evidence>
<comment type="caution">
    <text evidence="1">The sequence shown here is derived from an EMBL/GenBank/DDBJ whole genome shotgun (WGS) entry which is preliminary data.</text>
</comment>
<organism evidence="1 2">
    <name type="scientific">Symbiodinium natans</name>
    <dbReference type="NCBI Taxonomy" id="878477"/>
    <lineage>
        <taxon>Eukaryota</taxon>
        <taxon>Sar</taxon>
        <taxon>Alveolata</taxon>
        <taxon>Dinophyceae</taxon>
        <taxon>Suessiales</taxon>
        <taxon>Symbiodiniaceae</taxon>
        <taxon>Symbiodinium</taxon>
    </lineage>
</organism>
<dbReference type="OrthoDB" id="10267729at2759"/>
<protein>
    <submittedName>
        <fullName evidence="1">Uncharacterized protein</fullName>
    </submittedName>
</protein>
<keyword evidence="2" id="KW-1185">Reference proteome</keyword>
<accession>A0A812V014</accession>
<dbReference type="AlphaFoldDB" id="A0A812V014"/>
<gene>
    <name evidence="1" type="ORF">SNAT2548_LOCUS33978</name>
</gene>
<evidence type="ECO:0000313" key="2">
    <source>
        <dbReference type="Proteomes" id="UP000604046"/>
    </source>
</evidence>
<reference evidence="1" key="1">
    <citation type="submission" date="2021-02" db="EMBL/GenBank/DDBJ databases">
        <authorList>
            <person name="Dougan E. K."/>
            <person name="Rhodes N."/>
            <person name="Thang M."/>
            <person name="Chan C."/>
        </authorList>
    </citation>
    <scope>NUCLEOTIDE SEQUENCE</scope>
</reference>
<sequence>MASLHDVVKRCLQPSSARPWLLYDPDVFLPTPFDAFLLSGDCAEVQWPEDLQPAEEVNICFLLGCGRSGSTICAEILSHYRSLIFLNEPRQLWIPAAPFFDVWSAAAPDRGGRLTGGDAQALAKAMTSHYRRLASAVRGDSQEL</sequence>
<dbReference type="SUPFAM" id="SSF52540">
    <property type="entry name" value="P-loop containing nucleoside triphosphate hydrolases"/>
    <property type="match status" value="1"/>
</dbReference>
<proteinExistence type="predicted"/>
<dbReference type="Proteomes" id="UP000604046">
    <property type="component" value="Unassembled WGS sequence"/>
</dbReference>
<dbReference type="Gene3D" id="3.40.50.300">
    <property type="entry name" value="P-loop containing nucleotide triphosphate hydrolases"/>
    <property type="match status" value="1"/>
</dbReference>
<dbReference type="InterPro" id="IPR027417">
    <property type="entry name" value="P-loop_NTPase"/>
</dbReference>
<dbReference type="EMBL" id="CAJNDS010002787">
    <property type="protein sequence ID" value="CAE7597170.1"/>
    <property type="molecule type" value="Genomic_DNA"/>
</dbReference>
<name>A0A812V014_9DINO</name>